<dbReference type="SUPFAM" id="SSF57716">
    <property type="entry name" value="Glucocorticoid receptor-like (DNA-binding domain)"/>
    <property type="match status" value="1"/>
</dbReference>
<protein>
    <recommendedName>
        <fullName evidence="6">THAP domain-containing protein 1</fullName>
    </recommendedName>
</protein>
<accession>A0AAN8BHX7</accession>
<keyword evidence="1" id="KW-0479">Metal-binding</keyword>
<dbReference type="GO" id="GO:0043565">
    <property type="term" value="F:sequence-specific DNA binding"/>
    <property type="evidence" value="ECO:0007669"/>
    <property type="project" value="UniProtKB-UniRule"/>
</dbReference>
<keyword evidence="3" id="KW-0862">Zinc</keyword>
<dbReference type="InterPro" id="IPR006612">
    <property type="entry name" value="THAP_Znf"/>
</dbReference>
<dbReference type="AlphaFoldDB" id="A0AAN8BHX7"/>
<evidence type="ECO:0000256" key="4">
    <source>
        <dbReference type="ARBA" id="ARBA00023125"/>
    </source>
</evidence>
<evidence type="ECO:0000313" key="9">
    <source>
        <dbReference type="EMBL" id="KAK5885536.1"/>
    </source>
</evidence>
<comment type="subcellular location">
    <subcellularLocation>
        <location evidence="6">Nucleus</location>
        <location evidence="6">Nucleoplasm</location>
    </subcellularLocation>
</comment>
<dbReference type="EMBL" id="JAULUE010002060">
    <property type="protein sequence ID" value="KAK5885536.1"/>
    <property type="molecule type" value="Genomic_DNA"/>
</dbReference>
<keyword evidence="4 5" id="KW-0238">DNA-binding</keyword>
<feature type="region of interest" description="Disordered" evidence="7">
    <location>
        <begin position="70"/>
        <end position="100"/>
    </location>
</feature>
<name>A0AAN8BHX7_9TELE</name>
<keyword evidence="6" id="KW-0805">Transcription regulation</keyword>
<feature type="domain" description="THAP-type" evidence="8">
    <location>
        <begin position="1"/>
        <end position="65"/>
    </location>
</feature>
<evidence type="ECO:0000259" key="8">
    <source>
        <dbReference type="PROSITE" id="PS50950"/>
    </source>
</evidence>
<keyword evidence="2 5" id="KW-0863">Zinc-finger</keyword>
<dbReference type="Pfam" id="PF05485">
    <property type="entry name" value="THAP"/>
    <property type="match status" value="1"/>
</dbReference>
<dbReference type="PANTHER" id="PTHR46600:SF11">
    <property type="entry name" value="THAP DOMAIN-CONTAINING PROTEIN 10"/>
    <property type="match status" value="1"/>
</dbReference>
<evidence type="ECO:0000256" key="6">
    <source>
        <dbReference type="RuleBase" id="RU369073"/>
    </source>
</evidence>
<evidence type="ECO:0000313" key="10">
    <source>
        <dbReference type="Proteomes" id="UP001335648"/>
    </source>
</evidence>
<dbReference type="GO" id="GO:0003700">
    <property type="term" value="F:DNA-binding transcription factor activity"/>
    <property type="evidence" value="ECO:0007669"/>
    <property type="project" value="UniProtKB-UniRule"/>
</dbReference>
<evidence type="ECO:0000256" key="3">
    <source>
        <dbReference type="ARBA" id="ARBA00022833"/>
    </source>
</evidence>
<evidence type="ECO:0000256" key="2">
    <source>
        <dbReference type="ARBA" id="ARBA00022771"/>
    </source>
</evidence>
<dbReference type="Proteomes" id="UP001335648">
    <property type="component" value="Unassembled WGS sequence"/>
</dbReference>
<reference evidence="9 10" key="1">
    <citation type="journal article" date="2023" name="Mol. Biol. Evol.">
        <title>Genomics of Secondarily Temperate Adaptation in the Only Non-Antarctic Icefish.</title>
        <authorList>
            <person name="Rivera-Colon A.G."/>
            <person name="Rayamajhi N."/>
            <person name="Minhas B.F."/>
            <person name="Madrigal G."/>
            <person name="Bilyk K.T."/>
            <person name="Yoon V."/>
            <person name="Hune M."/>
            <person name="Gregory S."/>
            <person name="Cheng C.H.C."/>
            <person name="Catchen J.M."/>
        </authorList>
    </citation>
    <scope>NUCLEOTIDE SEQUENCE [LARGE SCALE GENOMIC DNA]</scope>
    <source>
        <strain evidence="9">JC2023a</strain>
    </source>
</reference>
<feature type="region of interest" description="Disordered" evidence="7">
    <location>
        <begin position="144"/>
        <end position="214"/>
    </location>
</feature>
<dbReference type="GO" id="GO:0008270">
    <property type="term" value="F:zinc ion binding"/>
    <property type="evidence" value="ECO:0007669"/>
    <property type="project" value="UniProtKB-KW"/>
</dbReference>
<comment type="similarity">
    <text evidence="6">Belongs to the THAP1 family.</text>
</comment>
<dbReference type="InterPro" id="IPR026516">
    <property type="entry name" value="THAP1/10"/>
</dbReference>
<comment type="function">
    <text evidence="6">DNA-binding transcription regulator that regulates endothelial cell proliferation and G1/S cell-cycle progression. Specifically binds the 5'-[AT]NTNN[GT]GGCA[AGT]-3' core DNA sequence and acts by modulating expression of pRB-E2F cell-cycle target genes.</text>
</comment>
<keyword evidence="6" id="KW-0131">Cell cycle</keyword>
<evidence type="ECO:0000256" key="7">
    <source>
        <dbReference type="SAM" id="MobiDB-lite"/>
    </source>
</evidence>
<proteinExistence type="inferred from homology"/>
<gene>
    <name evidence="9" type="ORF">CesoFtcFv8_019236</name>
</gene>
<dbReference type="GO" id="GO:0001935">
    <property type="term" value="P:endothelial cell proliferation"/>
    <property type="evidence" value="ECO:0007669"/>
    <property type="project" value="UniProtKB-UniRule"/>
</dbReference>
<keyword evidence="10" id="KW-1185">Reference proteome</keyword>
<feature type="compositionally biased region" description="Acidic residues" evidence="7">
    <location>
        <begin position="167"/>
        <end position="179"/>
    </location>
</feature>
<evidence type="ECO:0000256" key="1">
    <source>
        <dbReference type="ARBA" id="ARBA00022723"/>
    </source>
</evidence>
<comment type="caution">
    <text evidence="9">The sequence shown here is derived from an EMBL/GenBank/DDBJ whole genome shotgun (WGS) entry which is preliminary data.</text>
</comment>
<keyword evidence="6" id="KW-0804">Transcription</keyword>
<sequence length="214" mass="23022">MSIRAWIIIDQSMAVELEDYEPEPVLSSRLCSAHFEKDQFLEDNEYKPFKKGERRLKPTAVPTIFTFEGEKKGKEAKPSSPRLRPVASPSTQNTVKTPVAVVQGAPEDLIEGTTSRGVPEIPSPHAHETGADVGVERSLLLHLRVPQSSEAPGRGAAAAARRRGAQEDEDQVSADEENEVQPPGADDGGHGAPDQVEGSGGSPRCVQEVEQVLG</sequence>
<dbReference type="PANTHER" id="PTHR46600">
    <property type="entry name" value="THAP DOMAIN-CONTAINING"/>
    <property type="match status" value="1"/>
</dbReference>
<evidence type="ECO:0000256" key="5">
    <source>
        <dbReference type="PROSITE-ProRule" id="PRU00309"/>
    </source>
</evidence>
<organism evidence="9 10">
    <name type="scientific">Champsocephalus esox</name>
    <name type="common">pike icefish</name>
    <dbReference type="NCBI Taxonomy" id="159716"/>
    <lineage>
        <taxon>Eukaryota</taxon>
        <taxon>Metazoa</taxon>
        <taxon>Chordata</taxon>
        <taxon>Craniata</taxon>
        <taxon>Vertebrata</taxon>
        <taxon>Euteleostomi</taxon>
        <taxon>Actinopterygii</taxon>
        <taxon>Neopterygii</taxon>
        <taxon>Teleostei</taxon>
        <taxon>Neoteleostei</taxon>
        <taxon>Acanthomorphata</taxon>
        <taxon>Eupercaria</taxon>
        <taxon>Perciformes</taxon>
        <taxon>Notothenioidei</taxon>
        <taxon>Channichthyidae</taxon>
        <taxon>Champsocephalus</taxon>
    </lineage>
</organism>
<keyword evidence="6" id="KW-0539">Nucleus</keyword>
<dbReference type="PROSITE" id="PS50950">
    <property type="entry name" value="ZF_THAP"/>
    <property type="match status" value="1"/>
</dbReference>
<keyword evidence="6" id="KW-0175">Coiled coil</keyword>
<dbReference type="GO" id="GO:0005654">
    <property type="term" value="C:nucleoplasm"/>
    <property type="evidence" value="ECO:0007669"/>
    <property type="project" value="UniProtKB-SubCell"/>
</dbReference>